<feature type="region of interest" description="Disordered" evidence="5">
    <location>
        <begin position="189"/>
        <end position="234"/>
    </location>
</feature>
<dbReference type="GO" id="GO:0006396">
    <property type="term" value="P:RNA processing"/>
    <property type="evidence" value="ECO:0007669"/>
    <property type="project" value="InterPro"/>
</dbReference>
<dbReference type="InterPro" id="IPR000504">
    <property type="entry name" value="RRM_dom"/>
</dbReference>
<dbReference type="STRING" id="361077.A0A152AA29"/>
<evidence type="ECO:0000259" key="8">
    <source>
        <dbReference type="PROSITE" id="PS51939"/>
    </source>
</evidence>
<evidence type="ECO:0000256" key="2">
    <source>
        <dbReference type="ARBA" id="ARBA00022884"/>
    </source>
</evidence>
<dbReference type="PROSITE" id="PS51939">
    <property type="entry name" value="XRRM"/>
    <property type="match status" value="1"/>
</dbReference>
<dbReference type="PANTHER" id="PTHR22792">
    <property type="entry name" value="LUPUS LA PROTEIN-RELATED"/>
    <property type="match status" value="1"/>
</dbReference>
<dbReference type="Gene3D" id="1.10.10.10">
    <property type="entry name" value="Winged helix-like DNA-binding domain superfamily/Winged helix DNA-binding domain"/>
    <property type="match status" value="1"/>
</dbReference>
<protein>
    <submittedName>
        <fullName evidence="9">Lupus La protein</fullName>
    </submittedName>
</protein>
<dbReference type="InterPro" id="IPR036388">
    <property type="entry name" value="WH-like_DNA-bd_sf"/>
</dbReference>
<name>A0A152AA29_TIELA</name>
<dbReference type="SUPFAM" id="SSF46785">
    <property type="entry name" value="Winged helix' DNA-binding domain"/>
    <property type="match status" value="1"/>
</dbReference>
<feature type="domain" description="HTH La-type RNA-binding" evidence="7">
    <location>
        <begin position="9"/>
        <end position="100"/>
    </location>
</feature>
<gene>
    <name evidence="9" type="ORF">DLAC_00556</name>
</gene>
<dbReference type="InParanoid" id="A0A152AA29"/>
<dbReference type="Proteomes" id="UP000076078">
    <property type="component" value="Unassembled WGS sequence"/>
</dbReference>
<proteinExistence type="predicted"/>
<dbReference type="InterPro" id="IPR045180">
    <property type="entry name" value="La_dom_prot"/>
</dbReference>
<dbReference type="GO" id="GO:0003729">
    <property type="term" value="F:mRNA binding"/>
    <property type="evidence" value="ECO:0007669"/>
    <property type="project" value="TreeGrafter"/>
</dbReference>
<accession>A0A152AA29</accession>
<dbReference type="PROSITE" id="PS50102">
    <property type="entry name" value="RRM"/>
    <property type="match status" value="1"/>
</dbReference>
<dbReference type="GO" id="GO:0005634">
    <property type="term" value="C:nucleus"/>
    <property type="evidence" value="ECO:0007669"/>
    <property type="project" value="UniProtKB-SubCell"/>
</dbReference>
<evidence type="ECO:0000256" key="4">
    <source>
        <dbReference type="PROSITE-ProRule" id="PRU00332"/>
    </source>
</evidence>
<dbReference type="OrthoDB" id="439993at2759"/>
<dbReference type="OMA" id="PEHNEER"/>
<evidence type="ECO:0000259" key="6">
    <source>
        <dbReference type="PROSITE" id="PS50102"/>
    </source>
</evidence>
<organism evidence="9 10">
    <name type="scientific">Tieghemostelium lacteum</name>
    <name type="common">Slime mold</name>
    <name type="synonym">Dictyostelium lacteum</name>
    <dbReference type="NCBI Taxonomy" id="361077"/>
    <lineage>
        <taxon>Eukaryota</taxon>
        <taxon>Amoebozoa</taxon>
        <taxon>Evosea</taxon>
        <taxon>Eumycetozoa</taxon>
        <taxon>Dictyostelia</taxon>
        <taxon>Dictyosteliales</taxon>
        <taxon>Raperosteliaceae</taxon>
        <taxon>Tieghemostelium</taxon>
    </lineage>
</organism>
<dbReference type="Gene3D" id="3.30.70.330">
    <property type="match status" value="2"/>
</dbReference>
<evidence type="ECO:0000313" key="10">
    <source>
        <dbReference type="Proteomes" id="UP000076078"/>
    </source>
</evidence>
<dbReference type="Pfam" id="PF05383">
    <property type="entry name" value="La"/>
    <property type="match status" value="1"/>
</dbReference>
<dbReference type="InterPro" id="IPR035979">
    <property type="entry name" value="RBD_domain_sf"/>
</dbReference>
<dbReference type="PROSITE" id="PS50961">
    <property type="entry name" value="HTH_LA"/>
    <property type="match status" value="1"/>
</dbReference>
<feature type="region of interest" description="Disordered" evidence="5">
    <location>
        <begin position="327"/>
        <end position="363"/>
    </location>
</feature>
<dbReference type="SMART" id="SM00715">
    <property type="entry name" value="LA"/>
    <property type="match status" value="1"/>
</dbReference>
<dbReference type="CDD" id="cd12291">
    <property type="entry name" value="RRM1_La"/>
    <property type="match status" value="1"/>
</dbReference>
<evidence type="ECO:0000313" key="9">
    <source>
        <dbReference type="EMBL" id="KYR03064.1"/>
    </source>
</evidence>
<keyword evidence="2 4" id="KW-0694">RNA-binding</keyword>
<dbReference type="SMART" id="SM00360">
    <property type="entry name" value="RRM"/>
    <property type="match status" value="2"/>
</dbReference>
<dbReference type="EMBL" id="LODT01000001">
    <property type="protein sequence ID" value="KYR03064.1"/>
    <property type="molecule type" value="Genomic_DNA"/>
</dbReference>
<comment type="caution">
    <text evidence="9">The sequence shown here is derived from an EMBL/GenBank/DDBJ whole genome shotgun (WGS) entry which is preliminary data.</text>
</comment>
<sequence>MAETTTPPNEVDTATINKILKQVEYYFSDSNYPRDKFLNVEAAKHPDQYIGIDVIASFKRMKELSEDLQLISDTLKKSDKLVVSEDGKMVKRVYPIPESIGSEKSLYSKGWPLDTTTIEKVEEFFKPYGKVLSVRFRKNRDKTFKGSMVCDFESEEIVNKIVEEAPKLADAELQYMTFNKFSDEKKAEQEKYLSTKKPSKDKKRKTMEEGKENPDNNTDESKEAKVDEKTTTEEKETIVMVPGCIIAFDNMTSQRGELSTFFTQYGEVAFVGYNSAETVGTVRYTNPENAKNALAKLQEEKKEIGGKVPNYRLLDGEDEKKEWDVLIEKEKNRQQSGGKRGGRGGRGGRGRGGRGRGGKKGGK</sequence>
<dbReference type="Pfam" id="PF08777">
    <property type="entry name" value="RRM_3"/>
    <property type="match status" value="1"/>
</dbReference>
<dbReference type="PRINTS" id="PR00302">
    <property type="entry name" value="LUPUSLA"/>
</dbReference>
<keyword evidence="10" id="KW-1185">Reference proteome</keyword>
<evidence type="ECO:0000259" key="7">
    <source>
        <dbReference type="PROSITE" id="PS50961"/>
    </source>
</evidence>
<dbReference type="InterPro" id="IPR014886">
    <property type="entry name" value="La_xRRM"/>
</dbReference>
<dbReference type="CDD" id="cd07323">
    <property type="entry name" value="LAM"/>
    <property type="match status" value="1"/>
</dbReference>
<evidence type="ECO:0000256" key="1">
    <source>
        <dbReference type="ARBA" id="ARBA00004123"/>
    </source>
</evidence>
<feature type="domain" description="RRM" evidence="6">
    <location>
        <begin position="104"/>
        <end position="183"/>
    </location>
</feature>
<evidence type="ECO:0000256" key="5">
    <source>
        <dbReference type="SAM" id="MobiDB-lite"/>
    </source>
</evidence>
<dbReference type="InterPro" id="IPR002344">
    <property type="entry name" value="Lupus_La"/>
</dbReference>
<feature type="domain" description="XRRM" evidence="8">
    <location>
        <begin position="232"/>
        <end position="360"/>
    </location>
</feature>
<dbReference type="Pfam" id="PF00076">
    <property type="entry name" value="RRM_1"/>
    <property type="match status" value="1"/>
</dbReference>
<dbReference type="InterPro" id="IPR012677">
    <property type="entry name" value="Nucleotide-bd_a/b_plait_sf"/>
</dbReference>
<dbReference type="FunCoup" id="A0A152AA29">
    <property type="interactions" value="777"/>
</dbReference>
<dbReference type="InterPro" id="IPR036390">
    <property type="entry name" value="WH_DNA-bd_sf"/>
</dbReference>
<dbReference type="PANTHER" id="PTHR22792:SF140">
    <property type="entry name" value="ACHILLES, ISOFORM A"/>
    <property type="match status" value="1"/>
</dbReference>
<reference evidence="9 10" key="1">
    <citation type="submission" date="2015-12" db="EMBL/GenBank/DDBJ databases">
        <title>Dictyostelia acquired genes for synthesis and detection of signals that induce cell-type specialization by lateral gene transfer from prokaryotes.</title>
        <authorList>
            <person name="Gloeckner G."/>
            <person name="Schaap P."/>
        </authorList>
    </citation>
    <scope>NUCLEOTIDE SEQUENCE [LARGE SCALE GENOMIC DNA]</scope>
    <source>
        <strain evidence="9 10">TK</strain>
    </source>
</reference>
<dbReference type="AlphaFoldDB" id="A0A152AA29"/>
<keyword evidence="3" id="KW-0539">Nucleus</keyword>
<comment type="subcellular location">
    <subcellularLocation>
        <location evidence="1">Nucleus</location>
    </subcellularLocation>
</comment>
<dbReference type="GO" id="GO:1990904">
    <property type="term" value="C:ribonucleoprotein complex"/>
    <property type="evidence" value="ECO:0007669"/>
    <property type="project" value="UniProtKB-UniRule"/>
</dbReference>
<dbReference type="InterPro" id="IPR006630">
    <property type="entry name" value="La_HTH"/>
</dbReference>
<dbReference type="SUPFAM" id="SSF54928">
    <property type="entry name" value="RNA-binding domain, RBD"/>
    <property type="match status" value="1"/>
</dbReference>
<evidence type="ECO:0000256" key="3">
    <source>
        <dbReference type="ARBA" id="ARBA00023242"/>
    </source>
</evidence>
<feature type="compositionally biased region" description="Basic and acidic residues" evidence="5">
    <location>
        <begin position="206"/>
        <end position="234"/>
    </location>
</feature>
<feature type="compositionally biased region" description="Basic residues" evidence="5">
    <location>
        <begin position="340"/>
        <end position="363"/>
    </location>
</feature>